<dbReference type="OrthoDB" id="2377581at2759"/>
<feature type="transmembrane region" description="Helical" evidence="2">
    <location>
        <begin position="475"/>
        <end position="497"/>
    </location>
</feature>
<feature type="non-terminal residue" evidence="3">
    <location>
        <position position="1"/>
    </location>
</feature>
<reference evidence="3" key="1">
    <citation type="submission" date="2021-06" db="EMBL/GenBank/DDBJ databases">
        <authorList>
            <person name="Kallberg Y."/>
            <person name="Tangrot J."/>
            <person name="Rosling A."/>
        </authorList>
    </citation>
    <scope>NUCLEOTIDE SEQUENCE</scope>
    <source>
        <strain evidence="3">IA702</strain>
    </source>
</reference>
<dbReference type="GO" id="GO:0005886">
    <property type="term" value="C:plasma membrane"/>
    <property type="evidence" value="ECO:0007669"/>
    <property type="project" value="TreeGrafter"/>
</dbReference>
<evidence type="ECO:0000313" key="3">
    <source>
        <dbReference type="EMBL" id="CAG8599494.1"/>
    </source>
</evidence>
<dbReference type="EMBL" id="CAJVPJ010001658">
    <property type="protein sequence ID" value="CAG8599494.1"/>
    <property type="molecule type" value="Genomic_DNA"/>
</dbReference>
<dbReference type="Proteomes" id="UP000789572">
    <property type="component" value="Unassembled WGS sequence"/>
</dbReference>
<sequence length="612" mass="70135">EGYLHYGTLLDGCKLIIDRALSSSNGDVFRSTESADESEHKDFPPKAIGATSNNDSKVAWGKILLVLMRFDCERTNTLIKELLKKAIIDDFDSWSVLSHAISLGRGDIVRSLLLYYCERATSLNEKLVEPNFENNLRIVVPEFGRLCEKYPDIALELVKNISYFKSNEPPVVRSNNKLEGFAYSEREKRYDINENRNGDGYLYHECLVPLPNFTRYQKPPESPFGFLNVFEWLDHLSPFASAVLHGKHHMFGEPAMEAIINFKWRKFARKRYFIFIGLFYLYLASFMVAVTLDSGRVDQGKNVIKHLIPLFSIIVLVLGFIFIVFEIMRMIAYRVHYFGMYNIIDLVSTILPTIYAVGVFSGSSWGPGYVGISMFFAYADLILRFRAFTKFWIPIIIVIEIFRNVQGPLLIIAMIVVAYTHIYWLLFSYVEVTDLVGDSPVMNDFSTPQRAFVSVFFSVTGNFGSLSDAFGNPTVAVLAIVFSLITAFVLLNILIAFMNDVVSNAKVAGRSAWLRQKAEFICTLELCMLTRKQRQGYDYFPYLIYYYAKDDSIKEYKKNWKGNKKHFTSKSTSNVVLESKEFFLNGKRFDEGIKIVLGTEQNVRIRGNRSFV</sequence>
<evidence type="ECO:0000256" key="2">
    <source>
        <dbReference type="SAM" id="Phobius"/>
    </source>
</evidence>
<feature type="transmembrane region" description="Helical" evidence="2">
    <location>
        <begin position="272"/>
        <end position="292"/>
    </location>
</feature>
<keyword evidence="1" id="KW-0677">Repeat</keyword>
<protein>
    <submittedName>
        <fullName evidence="3">3774_t:CDS:1</fullName>
    </submittedName>
</protein>
<feature type="transmembrane region" description="Helical" evidence="2">
    <location>
        <begin position="369"/>
        <end position="388"/>
    </location>
</feature>
<keyword evidence="4" id="KW-1185">Reference proteome</keyword>
<dbReference type="PANTHER" id="PTHR10582">
    <property type="entry name" value="TRANSIENT RECEPTOR POTENTIAL ION CHANNEL PROTEIN"/>
    <property type="match status" value="1"/>
</dbReference>
<evidence type="ECO:0000313" key="4">
    <source>
        <dbReference type="Proteomes" id="UP000789572"/>
    </source>
</evidence>
<keyword evidence="2" id="KW-0812">Transmembrane</keyword>
<keyword evidence="2" id="KW-1133">Transmembrane helix</keyword>
<name>A0A9N9GDX8_9GLOM</name>
<dbReference type="PANTHER" id="PTHR10582:SF2">
    <property type="entry name" value="INACTIVE"/>
    <property type="match status" value="1"/>
</dbReference>
<feature type="transmembrane region" description="Helical" evidence="2">
    <location>
        <begin position="337"/>
        <end position="357"/>
    </location>
</feature>
<dbReference type="GO" id="GO:0098703">
    <property type="term" value="P:calcium ion import across plasma membrane"/>
    <property type="evidence" value="ECO:0007669"/>
    <property type="project" value="TreeGrafter"/>
</dbReference>
<feature type="transmembrane region" description="Helical" evidence="2">
    <location>
        <begin position="409"/>
        <end position="430"/>
    </location>
</feature>
<proteinExistence type="predicted"/>
<keyword evidence="2" id="KW-0472">Membrane</keyword>
<organism evidence="3 4">
    <name type="scientific">Paraglomus occultum</name>
    <dbReference type="NCBI Taxonomy" id="144539"/>
    <lineage>
        <taxon>Eukaryota</taxon>
        <taxon>Fungi</taxon>
        <taxon>Fungi incertae sedis</taxon>
        <taxon>Mucoromycota</taxon>
        <taxon>Glomeromycotina</taxon>
        <taxon>Glomeromycetes</taxon>
        <taxon>Paraglomerales</taxon>
        <taxon>Paraglomeraceae</taxon>
        <taxon>Paraglomus</taxon>
    </lineage>
</organism>
<dbReference type="InterPro" id="IPR024862">
    <property type="entry name" value="TRPV"/>
</dbReference>
<comment type="caution">
    <text evidence="3">The sequence shown here is derived from an EMBL/GenBank/DDBJ whole genome shotgun (WGS) entry which is preliminary data.</text>
</comment>
<feature type="transmembrane region" description="Helical" evidence="2">
    <location>
        <begin position="304"/>
        <end position="325"/>
    </location>
</feature>
<accession>A0A9N9GDX8</accession>
<dbReference type="GO" id="GO:0005216">
    <property type="term" value="F:monoatomic ion channel activity"/>
    <property type="evidence" value="ECO:0007669"/>
    <property type="project" value="InterPro"/>
</dbReference>
<evidence type="ECO:0000256" key="1">
    <source>
        <dbReference type="ARBA" id="ARBA00022737"/>
    </source>
</evidence>
<dbReference type="AlphaFoldDB" id="A0A9N9GDX8"/>
<gene>
    <name evidence="3" type="ORF">POCULU_LOCUS7388</name>
</gene>